<evidence type="ECO:0000259" key="9">
    <source>
        <dbReference type="Pfam" id="PF01915"/>
    </source>
</evidence>
<name>A0A235B3L3_9BACL</name>
<organism evidence="10 11">
    <name type="scientific">Paludifilum halophilum</name>
    <dbReference type="NCBI Taxonomy" id="1642702"/>
    <lineage>
        <taxon>Bacteria</taxon>
        <taxon>Bacillati</taxon>
        <taxon>Bacillota</taxon>
        <taxon>Bacilli</taxon>
        <taxon>Bacillales</taxon>
        <taxon>Thermoactinomycetaceae</taxon>
        <taxon>Paludifilum</taxon>
    </lineage>
</organism>
<comment type="catalytic activity">
    <reaction evidence="1">
        <text>Hydrolysis of terminal, non-reducing beta-D-glucosyl residues with release of beta-D-glucose.</text>
        <dbReference type="EC" id="3.2.1.21"/>
    </reaction>
</comment>
<dbReference type="OrthoDB" id="9805821at2"/>
<dbReference type="EC" id="3.2.1.21" evidence="3"/>
<keyword evidence="6 7" id="KW-0326">Glycosidase</keyword>
<proteinExistence type="inferred from homology"/>
<reference evidence="10 11" key="1">
    <citation type="submission" date="2017-07" db="EMBL/GenBank/DDBJ databases">
        <title>The genome sequence of Paludifilum halophilum highlights mechanisms for microbial adaptation to high salt environemnts.</title>
        <authorList>
            <person name="Belbahri L."/>
        </authorList>
    </citation>
    <scope>NUCLEOTIDE SEQUENCE [LARGE SCALE GENOMIC DNA]</scope>
    <source>
        <strain evidence="10 11">DSM 102817</strain>
    </source>
</reference>
<feature type="domain" description="Glycoside hydrolase family 3 N-terminal" evidence="8">
    <location>
        <begin position="51"/>
        <end position="368"/>
    </location>
</feature>
<dbReference type="InterPro" id="IPR017853">
    <property type="entry name" value="GH"/>
</dbReference>
<keyword evidence="4" id="KW-0732">Signal</keyword>
<protein>
    <recommendedName>
        <fullName evidence="3">beta-glucosidase</fullName>
        <ecNumber evidence="3">3.2.1.21</ecNumber>
    </recommendedName>
</protein>
<evidence type="ECO:0000256" key="4">
    <source>
        <dbReference type="ARBA" id="ARBA00022729"/>
    </source>
</evidence>
<evidence type="ECO:0000256" key="5">
    <source>
        <dbReference type="ARBA" id="ARBA00022801"/>
    </source>
</evidence>
<dbReference type="InterPro" id="IPR002772">
    <property type="entry name" value="Glyco_hydro_3_C"/>
</dbReference>
<dbReference type="Pfam" id="PF00933">
    <property type="entry name" value="Glyco_hydro_3"/>
    <property type="match status" value="1"/>
</dbReference>
<evidence type="ECO:0000256" key="6">
    <source>
        <dbReference type="ARBA" id="ARBA00023295"/>
    </source>
</evidence>
<dbReference type="GO" id="GO:0009251">
    <property type="term" value="P:glucan catabolic process"/>
    <property type="evidence" value="ECO:0007669"/>
    <property type="project" value="TreeGrafter"/>
</dbReference>
<dbReference type="GO" id="GO:0008422">
    <property type="term" value="F:beta-glucosidase activity"/>
    <property type="evidence" value="ECO:0007669"/>
    <property type="project" value="UniProtKB-EC"/>
</dbReference>
<feature type="domain" description="Glycoside hydrolase family 3 C-terminal" evidence="9">
    <location>
        <begin position="407"/>
        <end position="607"/>
    </location>
</feature>
<dbReference type="Gene3D" id="3.40.50.1700">
    <property type="entry name" value="Glycoside hydrolase family 3 C-terminal domain"/>
    <property type="match status" value="1"/>
</dbReference>
<comment type="caution">
    <text evidence="10">The sequence shown here is derived from an EMBL/GenBank/DDBJ whole genome shotgun (WGS) entry which is preliminary data.</text>
</comment>
<sequence length="611" mass="67519">MKSWLVWMSTLTLVSGLLMSPVPMDAKKEATYKDPKAPVDERVADLMSRMTLEEKIGQMVQAERQAVTPEDVKRYKIGSILSGGGSAPEPNTPEAWAEMIDDFQKGAMAARLQVPIIYGVDAVHGHNNVKGATIFPHNIGLGATRDTELVKRIAKVTAEEVRTTGVHWNFAPVLAAPQNIRWGRTYEGFSEDPEWVSEMGAAYVEGLQGSPNHPHFLGRTKAVATAKHWVGDGATTDGKDQGNVELTEEELQKFIDPYRSAIDAGARTVMVSFSSWNGLKTHADRYLVTEVLKEQLGFDGLVVSDWNGVQQTDPDFKQAVKKGLHAGIDMFMMPYEWKEFLTTTEELVASGEVPVERIDDAVSRILRVKFEMGLFEKPYTDRGLKERHSVGSKAHRKLAREAVRKSLVLLKNENNILPLSKDEKIFVAGEKADDIGIQCGGWTISWQGSSGNITPGTTILEGIKKEVKKDTAVTYSKNGIGAEGHDVALVVVGEQPYAEYEGDRDHLDLNEADLEVLENVKKSGVPTVVVTLSGRPLMIRDHIEDWDGLVAAWLPGTEGQGVADVLFGEYPFTGKLSFTWPKRFDQIPMHPDDENYDPLYPIGYGLSAEKN</sequence>
<dbReference type="EMBL" id="NOWF01000008">
    <property type="protein sequence ID" value="OYD06874.1"/>
    <property type="molecule type" value="Genomic_DNA"/>
</dbReference>
<dbReference type="Proteomes" id="UP000215459">
    <property type="component" value="Unassembled WGS sequence"/>
</dbReference>
<dbReference type="Pfam" id="PF01915">
    <property type="entry name" value="Glyco_hydro_3_C"/>
    <property type="match status" value="1"/>
</dbReference>
<evidence type="ECO:0000256" key="1">
    <source>
        <dbReference type="ARBA" id="ARBA00000448"/>
    </source>
</evidence>
<dbReference type="InterPro" id="IPR036962">
    <property type="entry name" value="Glyco_hydro_3_N_sf"/>
</dbReference>
<dbReference type="FunFam" id="3.20.20.300:FF:000007">
    <property type="entry name" value="Lysosomal beta glucosidase"/>
    <property type="match status" value="1"/>
</dbReference>
<comment type="similarity">
    <text evidence="2 7">Belongs to the glycosyl hydrolase 3 family.</text>
</comment>
<dbReference type="PANTHER" id="PTHR30620:SF16">
    <property type="entry name" value="LYSOSOMAL BETA GLUCOSIDASE"/>
    <property type="match status" value="1"/>
</dbReference>
<evidence type="ECO:0000313" key="10">
    <source>
        <dbReference type="EMBL" id="OYD06874.1"/>
    </source>
</evidence>
<keyword evidence="5 7" id="KW-0378">Hydrolase</keyword>
<dbReference type="PROSITE" id="PS00775">
    <property type="entry name" value="GLYCOSYL_HYDROL_F3"/>
    <property type="match status" value="1"/>
</dbReference>
<dbReference type="SUPFAM" id="SSF52279">
    <property type="entry name" value="Beta-D-glucan exohydrolase, C-terminal domain"/>
    <property type="match status" value="1"/>
</dbReference>
<dbReference type="InterPro" id="IPR051915">
    <property type="entry name" value="Cellulose_Degrad_GH3"/>
</dbReference>
<dbReference type="SUPFAM" id="SSF51445">
    <property type="entry name" value="(Trans)glycosidases"/>
    <property type="match status" value="1"/>
</dbReference>
<dbReference type="RefSeq" id="WP_094265073.1">
    <property type="nucleotide sequence ID" value="NZ_NOWF01000008.1"/>
</dbReference>
<evidence type="ECO:0000256" key="7">
    <source>
        <dbReference type="RuleBase" id="RU361161"/>
    </source>
</evidence>
<gene>
    <name evidence="10" type="ORF">CHM34_13095</name>
</gene>
<dbReference type="PANTHER" id="PTHR30620">
    <property type="entry name" value="PERIPLASMIC BETA-GLUCOSIDASE-RELATED"/>
    <property type="match status" value="1"/>
</dbReference>
<keyword evidence="11" id="KW-1185">Reference proteome</keyword>
<dbReference type="InterPro" id="IPR019800">
    <property type="entry name" value="Glyco_hydro_3_AS"/>
</dbReference>
<evidence type="ECO:0000313" key="11">
    <source>
        <dbReference type="Proteomes" id="UP000215459"/>
    </source>
</evidence>
<accession>A0A235B3L3</accession>
<evidence type="ECO:0000259" key="8">
    <source>
        <dbReference type="Pfam" id="PF00933"/>
    </source>
</evidence>
<dbReference type="InterPro" id="IPR036881">
    <property type="entry name" value="Glyco_hydro_3_C_sf"/>
</dbReference>
<evidence type="ECO:0000256" key="2">
    <source>
        <dbReference type="ARBA" id="ARBA00005336"/>
    </source>
</evidence>
<dbReference type="PRINTS" id="PR00133">
    <property type="entry name" value="GLHYDRLASE3"/>
</dbReference>
<dbReference type="Gene3D" id="3.20.20.300">
    <property type="entry name" value="Glycoside hydrolase, family 3, N-terminal domain"/>
    <property type="match status" value="1"/>
</dbReference>
<evidence type="ECO:0000256" key="3">
    <source>
        <dbReference type="ARBA" id="ARBA00012744"/>
    </source>
</evidence>
<dbReference type="InterPro" id="IPR001764">
    <property type="entry name" value="Glyco_hydro_3_N"/>
</dbReference>
<dbReference type="AlphaFoldDB" id="A0A235B3L3"/>
<dbReference type="FunFam" id="3.40.50.1700:FF:000002">
    <property type="entry name" value="Glycosyl hydrolase family protein"/>
    <property type="match status" value="1"/>
</dbReference>